<protein>
    <recommendedName>
        <fullName evidence="4">YMC020W-like alpha/beta hydrolase domain-containing protein</fullName>
    </recommendedName>
</protein>
<feature type="domain" description="YMC020W-like alpha/beta hydrolase" evidence="4">
    <location>
        <begin position="102"/>
        <end position="436"/>
    </location>
</feature>
<comment type="catalytic activity">
    <reaction evidence="1">
        <text>a diacylglycerol + H2O = a monoacylglycerol + a fatty acid + H(+)</text>
        <dbReference type="Rhea" id="RHEA:32731"/>
        <dbReference type="ChEBI" id="CHEBI:15377"/>
        <dbReference type="ChEBI" id="CHEBI:15378"/>
        <dbReference type="ChEBI" id="CHEBI:17408"/>
        <dbReference type="ChEBI" id="CHEBI:18035"/>
        <dbReference type="ChEBI" id="CHEBI:28868"/>
    </reaction>
</comment>
<dbReference type="InterPro" id="IPR029058">
    <property type="entry name" value="AB_hydrolase_fold"/>
</dbReference>
<reference evidence="5 6" key="1">
    <citation type="journal article" date="2007" name="Proc. Natl. Acad. Sci. U.S.A.">
        <title>Dandruff-associated Malassezia genomes reveal convergent and divergent virulence traits shared with plant and human fungal pathogens.</title>
        <authorList>
            <person name="Xu J."/>
            <person name="Saunders C.W."/>
            <person name="Hu P."/>
            <person name="Grant R.A."/>
            <person name="Boekhout T."/>
            <person name="Kuramae E.E."/>
            <person name="Kronstad J.W."/>
            <person name="Deangelis Y.M."/>
            <person name="Reeder N.L."/>
            <person name="Johnstone K.R."/>
            <person name="Leland M."/>
            <person name="Fieno A.M."/>
            <person name="Begley W.M."/>
            <person name="Sun Y."/>
            <person name="Lacey M.P."/>
            <person name="Chaudhary T."/>
            <person name="Keough T."/>
            <person name="Chu L."/>
            <person name="Sears R."/>
            <person name="Yuan B."/>
            <person name="Dawson T.L.Jr."/>
        </authorList>
    </citation>
    <scope>NUCLEOTIDE SEQUENCE [LARGE SCALE GENOMIC DNA]</scope>
    <source>
        <strain evidence="6">ATCC MYA-4612 / CBS 7966</strain>
    </source>
</reference>
<name>A8Q6G1_MALGO</name>
<organism evidence="5 6">
    <name type="scientific">Malassezia globosa (strain ATCC MYA-4612 / CBS 7966)</name>
    <name type="common">Dandruff-associated fungus</name>
    <dbReference type="NCBI Taxonomy" id="425265"/>
    <lineage>
        <taxon>Eukaryota</taxon>
        <taxon>Fungi</taxon>
        <taxon>Dikarya</taxon>
        <taxon>Basidiomycota</taxon>
        <taxon>Ustilaginomycotina</taxon>
        <taxon>Malasseziomycetes</taxon>
        <taxon>Malasseziales</taxon>
        <taxon>Malasseziaceae</taxon>
        <taxon>Malassezia</taxon>
    </lineage>
</organism>
<dbReference type="Proteomes" id="UP000008837">
    <property type="component" value="Unassembled WGS sequence"/>
</dbReference>
<evidence type="ECO:0000259" key="4">
    <source>
        <dbReference type="Pfam" id="PF26147"/>
    </source>
</evidence>
<dbReference type="InterPro" id="IPR058933">
    <property type="entry name" value="YMC020W-like_ab_hydrolase"/>
</dbReference>
<proteinExistence type="predicted"/>
<feature type="region of interest" description="Disordered" evidence="3">
    <location>
        <begin position="481"/>
        <end position="511"/>
    </location>
</feature>
<dbReference type="PANTHER" id="PTHR47349">
    <property type="entry name" value="CHROMOSOME 8, WHOLE GENOME SHOTGUN SEQUENCE"/>
    <property type="match status" value="1"/>
</dbReference>
<dbReference type="InterPro" id="IPR058934">
    <property type="entry name" value="YMC020W-like"/>
</dbReference>
<evidence type="ECO:0000313" key="5">
    <source>
        <dbReference type="EMBL" id="EDP42756.1"/>
    </source>
</evidence>
<evidence type="ECO:0000256" key="1">
    <source>
        <dbReference type="ARBA" id="ARBA00047591"/>
    </source>
</evidence>
<dbReference type="RefSeq" id="XP_001729970.1">
    <property type="nucleotide sequence ID" value="XM_001729918.1"/>
</dbReference>
<dbReference type="SUPFAM" id="SSF53474">
    <property type="entry name" value="alpha/beta-Hydrolases"/>
    <property type="match status" value="1"/>
</dbReference>
<dbReference type="InParanoid" id="A8Q6G1"/>
<dbReference type="OMA" id="TGSMQDQ"/>
<dbReference type="OrthoDB" id="5598028at2759"/>
<comment type="catalytic activity">
    <reaction evidence="2">
        <text>a monoacylglycerol + H2O = glycerol + a fatty acid + H(+)</text>
        <dbReference type="Rhea" id="RHEA:15245"/>
        <dbReference type="ChEBI" id="CHEBI:15377"/>
        <dbReference type="ChEBI" id="CHEBI:15378"/>
        <dbReference type="ChEBI" id="CHEBI:17408"/>
        <dbReference type="ChEBI" id="CHEBI:17754"/>
        <dbReference type="ChEBI" id="CHEBI:28868"/>
    </reaction>
</comment>
<sequence length="511" mass="56728">MSDPRIASQTLGSVAGLGGSGFVLPSFEDSFERPPRVWPPRTGFWGRTRYLISGMLPGSHRIPRDLPKQSEDGSGVPHLHEMHEQAMPRMYRLLGDTRFGHVRGYRSARKIVVIGVHGWYAQSILKNVIGAPIGTSDKFATMMTESIRRKYAAAGVHLGPEDITTIAMQHDGCVLERADAFYDGILQNSDWVTALRNAEAIFVAAHSQGAIVSTLLLARLLDEGLVESSKTRVCQLTMCGIFQGPFVHIKNSIASSYLSYFETAAARELFEFQSSESDVSRLHRKAYRRILGAGVKCVHVGSVDDNAVPLYSALFSCVAHPSILRAVYVDGVAFPEKDFLIMLIALCVLIRNSGFHDHNLLTLLSASVAGSLYTGMGHTNLYNEPAVYDIATRYMFETYSPHTSGATDVPLVGIPYTSQRWNSYELPWSLRGLLEDRVISHFFMKDIRALIKDYASWNPTNKRLKELHRRLAPMATVHVPTAPSLMKDEPSDEDEEDAFHPAVHKTPPAKL</sequence>
<dbReference type="AlphaFoldDB" id="A8Q6G1"/>
<dbReference type="KEGG" id="mgl:MGL_2956"/>
<dbReference type="EMBL" id="AAYY01000010">
    <property type="protein sequence ID" value="EDP42756.1"/>
    <property type="molecule type" value="Genomic_DNA"/>
</dbReference>
<keyword evidence="6" id="KW-1185">Reference proteome</keyword>
<comment type="caution">
    <text evidence="5">The sequence shown here is derived from an EMBL/GenBank/DDBJ whole genome shotgun (WGS) entry which is preliminary data.</text>
</comment>
<evidence type="ECO:0000256" key="3">
    <source>
        <dbReference type="SAM" id="MobiDB-lite"/>
    </source>
</evidence>
<evidence type="ECO:0000313" key="6">
    <source>
        <dbReference type="Proteomes" id="UP000008837"/>
    </source>
</evidence>
<dbReference type="VEuPathDB" id="FungiDB:MGL_2956"/>
<gene>
    <name evidence="5" type="ORF">MGL_2956</name>
</gene>
<dbReference type="Pfam" id="PF26147">
    <property type="entry name" value="AB_HYDROLASE_YMC0-YMC35"/>
    <property type="match status" value="1"/>
</dbReference>
<dbReference type="GeneID" id="5854277"/>
<dbReference type="PANTHER" id="PTHR47349:SF1">
    <property type="entry name" value="AER328WP"/>
    <property type="match status" value="1"/>
</dbReference>
<accession>A8Q6G1</accession>
<evidence type="ECO:0000256" key="2">
    <source>
        <dbReference type="ARBA" id="ARBA00048461"/>
    </source>
</evidence>